<name>A0A9X3TXA1_9PROT</name>
<comment type="caution">
    <text evidence="2">The sequence shown here is derived from an EMBL/GenBank/DDBJ whole genome shotgun (WGS) entry which is preliminary data.</text>
</comment>
<dbReference type="InterPro" id="IPR022104">
    <property type="entry name" value="DUF3644"/>
</dbReference>
<feature type="domain" description="DUF3644" evidence="1">
    <location>
        <begin position="87"/>
        <end position="249"/>
    </location>
</feature>
<dbReference type="Proteomes" id="UP001141619">
    <property type="component" value="Unassembled WGS sequence"/>
</dbReference>
<evidence type="ECO:0000259" key="1">
    <source>
        <dbReference type="Pfam" id="PF12358"/>
    </source>
</evidence>
<proteinExistence type="predicted"/>
<evidence type="ECO:0000313" key="3">
    <source>
        <dbReference type="Proteomes" id="UP001141619"/>
    </source>
</evidence>
<reference evidence="2" key="1">
    <citation type="submission" date="2022-08" db="EMBL/GenBank/DDBJ databases">
        <authorList>
            <person name="Vandamme P."/>
            <person name="Hettiarachchi A."/>
            <person name="Peeters C."/>
            <person name="Cnockaert M."/>
            <person name="Carlier A."/>
        </authorList>
    </citation>
    <scope>NUCLEOTIDE SEQUENCE</scope>
    <source>
        <strain evidence="2">LMG 31809</strain>
    </source>
</reference>
<dbReference type="AlphaFoldDB" id="A0A9X3TXA1"/>
<gene>
    <name evidence="2" type="ORF">NYP16_07000</name>
</gene>
<dbReference type="EMBL" id="JANWOI010000002">
    <property type="protein sequence ID" value="MDA5193700.1"/>
    <property type="molecule type" value="Genomic_DNA"/>
</dbReference>
<dbReference type="Pfam" id="PF12358">
    <property type="entry name" value="DUF3644"/>
    <property type="match status" value="1"/>
</dbReference>
<evidence type="ECO:0000313" key="2">
    <source>
        <dbReference type="EMBL" id="MDA5193700.1"/>
    </source>
</evidence>
<sequence>MIRNKNGALTYEEKCIIKALLNQGWRNQDIQALVNIGREATINSARITETKNDATIIAASDEAVEFFKIKKNSYDPKTGLNLFDHERLIRAREAMVLGVQVFNSPAMRFKSEVFTMLMNVAWTYLLHEYYERRNVRIVGKDGRSLLLSQMLDRQDCPLSKGVKDNLKALKILRDDVEHKLLGRADIKWLGLFQACCLNFDKAICDLFGDQITLSHDLSFALQFTKMNLEQLTTLNRYEIPAHIDAVDARLTEGMTESQIADLEYQFRVIYTLDAVTKSRAHFQFVQPHSVEGKDIRNVLVQHKLADHLYPHKPGDVVTLVQKKAGKVFTKHNHTQAWRKFAVRPRKGATQPENTKHDYCVYHAAHNDYTYSDRWVEYLIEQISDEQKFMELKSFRI</sequence>
<organism evidence="2 3">
    <name type="scientific">Govanella unica</name>
    <dbReference type="NCBI Taxonomy" id="2975056"/>
    <lineage>
        <taxon>Bacteria</taxon>
        <taxon>Pseudomonadati</taxon>
        <taxon>Pseudomonadota</taxon>
        <taxon>Alphaproteobacteria</taxon>
        <taxon>Emcibacterales</taxon>
        <taxon>Govanellaceae</taxon>
        <taxon>Govanella</taxon>
    </lineage>
</organism>
<reference evidence="2" key="2">
    <citation type="journal article" date="2023" name="Syst. Appl. Microbiol.">
        <title>Govania unica gen. nov., sp. nov., a rare biosphere bacterium that represents a novel family in the class Alphaproteobacteria.</title>
        <authorList>
            <person name="Vandamme P."/>
            <person name="Peeters C."/>
            <person name="Hettiarachchi A."/>
            <person name="Cnockaert M."/>
            <person name="Carlier A."/>
        </authorList>
    </citation>
    <scope>NUCLEOTIDE SEQUENCE</scope>
    <source>
        <strain evidence="2">LMG 31809</strain>
    </source>
</reference>
<keyword evidence="3" id="KW-1185">Reference proteome</keyword>
<protein>
    <submittedName>
        <fullName evidence="2">DUF3644 domain-containing protein</fullName>
    </submittedName>
</protein>
<accession>A0A9X3TXA1</accession>
<dbReference type="RefSeq" id="WP_274943399.1">
    <property type="nucleotide sequence ID" value="NZ_JANWOI010000002.1"/>
</dbReference>